<accession>A0A9X1V4Q1</accession>
<dbReference type="GO" id="GO:0005737">
    <property type="term" value="C:cytoplasm"/>
    <property type="evidence" value="ECO:0007669"/>
    <property type="project" value="TreeGrafter"/>
</dbReference>
<evidence type="ECO:0000313" key="7">
    <source>
        <dbReference type="EMBL" id="MCH4822749.1"/>
    </source>
</evidence>
<dbReference type="Pfam" id="PF01266">
    <property type="entry name" value="DAO"/>
    <property type="match status" value="1"/>
</dbReference>
<evidence type="ECO:0000256" key="2">
    <source>
        <dbReference type="ARBA" id="ARBA00022630"/>
    </source>
</evidence>
<dbReference type="GO" id="GO:0047545">
    <property type="term" value="F:(S)-2-hydroxyglutarate dehydrogenase activity"/>
    <property type="evidence" value="ECO:0007669"/>
    <property type="project" value="TreeGrafter"/>
</dbReference>
<dbReference type="SUPFAM" id="SSF51905">
    <property type="entry name" value="FAD/NAD(P)-binding domain"/>
    <property type="match status" value="1"/>
</dbReference>
<evidence type="ECO:0000313" key="8">
    <source>
        <dbReference type="Proteomes" id="UP001139226"/>
    </source>
</evidence>
<proteinExistence type="inferred from homology"/>
<dbReference type="Gene3D" id="3.50.50.60">
    <property type="entry name" value="FAD/NAD(P)-binding domain"/>
    <property type="match status" value="1"/>
</dbReference>
<evidence type="ECO:0000256" key="1">
    <source>
        <dbReference type="ARBA" id="ARBA00001974"/>
    </source>
</evidence>
<dbReference type="NCBIfam" id="NF008726">
    <property type="entry name" value="PRK11728.1"/>
    <property type="match status" value="1"/>
</dbReference>
<organism evidence="7 8">
    <name type="scientific">Christiangramia lutea</name>
    <dbReference type="NCBI Taxonomy" id="1607951"/>
    <lineage>
        <taxon>Bacteria</taxon>
        <taxon>Pseudomonadati</taxon>
        <taxon>Bacteroidota</taxon>
        <taxon>Flavobacteriia</taxon>
        <taxon>Flavobacteriales</taxon>
        <taxon>Flavobacteriaceae</taxon>
        <taxon>Christiangramia</taxon>
    </lineage>
</organism>
<dbReference type="AlphaFoldDB" id="A0A9X1V4Q1"/>
<keyword evidence="2" id="KW-0285">Flavoprotein</keyword>
<evidence type="ECO:0000256" key="4">
    <source>
        <dbReference type="ARBA" id="ARBA00023002"/>
    </source>
</evidence>
<evidence type="ECO:0000256" key="5">
    <source>
        <dbReference type="ARBA" id="ARBA00037941"/>
    </source>
</evidence>
<gene>
    <name evidence="7" type="primary">lhgO</name>
    <name evidence="7" type="ORF">ML462_06145</name>
</gene>
<comment type="cofactor">
    <cofactor evidence="1">
        <name>FAD</name>
        <dbReference type="ChEBI" id="CHEBI:57692"/>
    </cofactor>
</comment>
<evidence type="ECO:0000256" key="3">
    <source>
        <dbReference type="ARBA" id="ARBA00022827"/>
    </source>
</evidence>
<sequence>MRNKTDYNCDYLIIGAGIMGMTIAYEILEELPTASIAIIEKEAEVGKHASGRNSGVLHAGFYYTPDSLKARFTRDGNRLMKEFCKANGININNCKKVVVAKDEEELQSLFELERRGRKNGVDLALISEEELHEIEPNAKTYRKALYSPTTATVDPLEVCLKIKEVLQEKGVRFFLDCRYTGNSEDNVFTTRGIFSAGFIINTAGLYADLIARDFGFSRYYTIIPFKGRYLKYNGDDMPVKMNIYPVPNLKNPFLGIHYTITSNNEVKIGPSAMPAFWRENYGGLSKFNLNEFLNIIYFEFILFVRNSFNFRSLAWSEIKKSNKKYFSGLAKKLVLKCDIENFNQWAQPGIRAQLLNKRTFKLEMDFIMEGDERSLHVLNAVSPAFTCSFALAKYIVKEKLPAEIIEQRTKQVKSVEIN</sequence>
<dbReference type="PANTHER" id="PTHR43104">
    <property type="entry name" value="L-2-HYDROXYGLUTARATE DEHYDROGENASE, MITOCHONDRIAL"/>
    <property type="match status" value="1"/>
</dbReference>
<dbReference type="Proteomes" id="UP001139226">
    <property type="component" value="Unassembled WGS sequence"/>
</dbReference>
<evidence type="ECO:0000259" key="6">
    <source>
        <dbReference type="Pfam" id="PF01266"/>
    </source>
</evidence>
<comment type="caution">
    <text evidence="7">The sequence shown here is derived from an EMBL/GenBank/DDBJ whole genome shotgun (WGS) entry which is preliminary data.</text>
</comment>
<keyword evidence="8" id="KW-1185">Reference proteome</keyword>
<dbReference type="RefSeq" id="WP_240712870.1">
    <property type="nucleotide sequence ID" value="NZ_JAKVTV010000001.1"/>
</dbReference>
<feature type="domain" description="FAD dependent oxidoreductase" evidence="6">
    <location>
        <begin position="10"/>
        <end position="396"/>
    </location>
</feature>
<name>A0A9X1V4Q1_9FLAO</name>
<protein>
    <submittedName>
        <fullName evidence="7">L-2-hydroxyglutarate oxidase</fullName>
        <ecNumber evidence="7">1.1.3.-</ecNumber>
    </submittedName>
</protein>
<comment type="similarity">
    <text evidence="5">Belongs to the L2HGDH family.</text>
</comment>
<dbReference type="EC" id="1.1.3.-" evidence="7"/>
<keyword evidence="4 7" id="KW-0560">Oxidoreductase</keyword>
<reference evidence="7" key="1">
    <citation type="submission" date="2022-03" db="EMBL/GenBank/DDBJ databases">
        <title>Gramella crocea sp. nov., isolated from activated sludge of a seafood processing plant.</title>
        <authorList>
            <person name="Zhang X."/>
        </authorList>
    </citation>
    <scope>NUCLEOTIDE SEQUENCE</scope>
    <source>
        <strain evidence="7">YJ019</strain>
    </source>
</reference>
<dbReference type="PANTHER" id="PTHR43104:SF2">
    <property type="entry name" value="L-2-HYDROXYGLUTARATE DEHYDROGENASE, MITOCHONDRIAL"/>
    <property type="match status" value="1"/>
</dbReference>
<dbReference type="InterPro" id="IPR036188">
    <property type="entry name" value="FAD/NAD-bd_sf"/>
</dbReference>
<dbReference type="EMBL" id="JAKVTV010000001">
    <property type="protein sequence ID" value="MCH4822749.1"/>
    <property type="molecule type" value="Genomic_DNA"/>
</dbReference>
<dbReference type="Gene3D" id="3.30.9.10">
    <property type="entry name" value="D-Amino Acid Oxidase, subunit A, domain 2"/>
    <property type="match status" value="1"/>
</dbReference>
<dbReference type="InterPro" id="IPR006076">
    <property type="entry name" value="FAD-dep_OxRdtase"/>
</dbReference>
<keyword evidence="3" id="KW-0274">FAD</keyword>